<dbReference type="InterPro" id="IPR043502">
    <property type="entry name" value="DNA/RNA_pol_sf"/>
</dbReference>
<evidence type="ECO:0000313" key="2">
    <source>
        <dbReference type="EMBL" id="GJT07136.1"/>
    </source>
</evidence>
<reference evidence="2" key="1">
    <citation type="journal article" date="2022" name="Int. J. Mol. Sci.">
        <title>Draft Genome of Tanacetum Coccineum: Genomic Comparison of Closely Related Tanacetum-Family Plants.</title>
        <authorList>
            <person name="Yamashiro T."/>
            <person name="Shiraishi A."/>
            <person name="Nakayama K."/>
            <person name="Satake H."/>
        </authorList>
    </citation>
    <scope>NUCLEOTIDE SEQUENCE</scope>
</reference>
<accession>A0ABQ5AXT6</accession>
<dbReference type="Proteomes" id="UP001151760">
    <property type="component" value="Unassembled WGS sequence"/>
</dbReference>
<keyword evidence="3" id="KW-1185">Reference proteome</keyword>
<evidence type="ECO:0000259" key="1">
    <source>
        <dbReference type="Pfam" id="PF07727"/>
    </source>
</evidence>
<organism evidence="2 3">
    <name type="scientific">Tanacetum coccineum</name>
    <dbReference type="NCBI Taxonomy" id="301880"/>
    <lineage>
        <taxon>Eukaryota</taxon>
        <taxon>Viridiplantae</taxon>
        <taxon>Streptophyta</taxon>
        <taxon>Embryophyta</taxon>
        <taxon>Tracheophyta</taxon>
        <taxon>Spermatophyta</taxon>
        <taxon>Magnoliopsida</taxon>
        <taxon>eudicotyledons</taxon>
        <taxon>Gunneridae</taxon>
        <taxon>Pentapetalae</taxon>
        <taxon>asterids</taxon>
        <taxon>campanulids</taxon>
        <taxon>Asterales</taxon>
        <taxon>Asteraceae</taxon>
        <taxon>Asteroideae</taxon>
        <taxon>Anthemideae</taxon>
        <taxon>Anthemidinae</taxon>
        <taxon>Tanacetum</taxon>
    </lineage>
</organism>
<name>A0ABQ5AXT6_9ASTR</name>
<comment type="caution">
    <text evidence="2">The sequence shown here is derived from an EMBL/GenBank/DDBJ whole genome shotgun (WGS) entry which is preliminary data.</text>
</comment>
<sequence>MDAIEKNKPGALVDLPVGRRLEEEVYVTQPEGYVKANHPEKVYKLSKALYGLRQAPRAWNSKLDKFLKGLNFTRCGLKYGVYTRKQNGNVLIVGVYVDDLIVIGNCDGDVKYFKKQMNKEFEMSDMGLLSYYLGIEVTQHEDGITLKHSRFQESKKFCMEPTLHSNHVFEILNLSVSRVFEV</sequence>
<proteinExistence type="predicted"/>
<protein>
    <submittedName>
        <fullName evidence="2">Ribonuclease H-like domain, reverse transcriptase, RNA-dependent DNA polymerase</fullName>
    </submittedName>
</protein>
<dbReference type="EMBL" id="BQNB010012726">
    <property type="protein sequence ID" value="GJT07136.1"/>
    <property type="molecule type" value="Genomic_DNA"/>
</dbReference>
<dbReference type="Pfam" id="PF07727">
    <property type="entry name" value="RVT_2"/>
    <property type="match status" value="1"/>
</dbReference>
<feature type="domain" description="Reverse transcriptase Ty1/copia-type" evidence="1">
    <location>
        <begin position="21"/>
        <end position="153"/>
    </location>
</feature>
<dbReference type="InterPro" id="IPR013103">
    <property type="entry name" value="RVT_2"/>
</dbReference>
<gene>
    <name evidence="2" type="ORF">Tco_0841598</name>
</gene>
<evidence type="ECO:0000313" key="3">
    <source>
        <dbReference type="Proteomes" id="UP001151760"/>
    </source>
</evidence>
<dbReference type="SUPFAM" id="SSF56672">
    <property type="entry name" value="DNA/RNA polymerases"/>
    <property type="match status" value="1"/>
</dbReference>
<reference evidence="2" key="2">
    <citation type="submission" date="2022-01" db="EMBL/GenBank/DDBJ databases">
        <authorList>
            <person name="Yamashiro T."/>
            <person name="Shiraishi A."/>
            <person name="Satake H."/>
            <person name="Nakayama K."/>
        </authorList>
    </citation>
    <scope>NUCLEOTIDE SEQUENCE</scope>
</reference>